<dbReference type="EMBL" id="EQ962661">
    <property type="protein sequence ID" value="EED11908.1"/>
    <property type="molecule type" value="Genomic_DNA"/>
</dbReference>
<dbReference type="InterPro" id="IPR008030">
    <property type="entry name" value="NmrA-like"/>
</dbReference>
<evidence type="ECO:0000256" key="1">
    <source>
        <dbReference type="ARBA" id="ARBA00006328"/>
    </source>
</evidence>
<dbReference type="GO" id="GO:0003676">
    <property type="term" value="F:nucleic acid binding"/>
    <property type="evidence" value="ECO:0007669"/>
    <property type="project" value="InterPro"/>
</dbReference>
<evidence type="ECO:0000313" key="5">
    <source>
        <dbReference type="EMBL" id="EED11908.1"/>
    </source>
</evidence>
<dbReference type="InterPro" id="IPR036397">
    <property type="entry name" value="RNaseH_sf"/>
</dbReference>
<dbReference type="GO" id="GO:0005634">
    <property type="term" value="C:nucleus"/>
    <property type="evidence" value="ECO:0007669"/>
    <property type="project" value="TreeGrafter"/>
</dbReference>
<gene>
    <name evidence="5" type="ORF">TSTA_110870</name>
</gene>
<dbReference type="Gene3D" id="3.90.25.10">
    <property type="entry name" value="UDP-galactose 4-epimerase, domain 1"/>
    <property type="match status" value="1"/>
</dbReference>
<dbReference type="STRING" id="441959.B8MV18"/>
<proteinExistence type="inferred from homology"/>
<dbReference type="Gene3D" id="3.30.420.10">
    <property type="entry name" value="Ribonuclease H-like superfamily/Ribonuclease H"/>
    <property type="match status" value="1"/>
</dbReference>
<dbReference type="VEuPathDB" id="FungiDB:TSTA_110870"/>
<dbReference type="PhylomeDB" id="B8MV18"/>
<dbReference type="Gene3D" id="3.40.50.720">
    <property type="entry name" value="NAD(P)-binding Rossmann-like Domain"/>
    <property type="match status" value="1"/>
</dbReference>
<dbReference type="SUPFAM" id="SSF51735">
    <property type="entry name" value="NAD(P)-binding Rossmann-fold domains"/>
    <property type="match status" value="1"/>
</dbReference>
<sequence>MQDGGLGHANKDAIEELQPRDIYPIFWPAFSPDLNPIEALCDWMKDWIQGQYPEEETLSYDQLREVVRASWDVLPEQFLKDLIDSMQARCQAVIDAAGPTMATPTPRTILITGATGKQGSAIIDALLAADDSDKILSIIAVTRDTTSRSAQALARRPNVCVVAGDLADPDSIFDQATVNGNPVWGVFGVQINSPEEEKQGKALVAASVARGVQHFVYASGDRGGTEKSEIDPTFVKNFAAKFNIEKHLQKMAATSPQGMTYSILRPVTFFENMTADIHGKGFARMWEQMGPNKALQLISTKDIGYVAAQAFIHPDKYRNVAMTLVGDELTQPEAGVIFQEVLGFSMPMVPCPIGSAVKFFKKDTVGDMFRWFEENGYGGDVVQCRKEFPGLMDYRTWLVERSSFVQRP</sequence>
<dbReference type="Pfam" id="PF05368">
    <property type="entry name" value="NmrA"/>
    <property type="match status" value="1"/>
</dbReference>
<dbReference type="InterPro" id="IPR051164">
    <property type="entry name" value="NmrA-like_oxidored"/>
</dbReference>
<dbReference type="HOGENOM" id="CLU_007383_8_4_1"/>
<dbReference type="Pfam" id="PF13358">
    <property type="entry name" value="DDE_3"/>
    <property type="match status" value="1"/>
</dbReference>
<protein>
    <submittedName>
        <fullName evidence="5">Transposable element tc1 transposase, putative</fullName>
    </submittedName>
</protein>
<keyword evidence="2" id="KW-0521">NADP</keyword>
<dbReference type="InterPro" id="IPR036291">
    <property type="entry name" value="NAD(P)-bd_dom_sf"/>
</dbReference>
<evidence type="ECO:0000259" key="4">
    <source>
        <dbReference type="Pfam" id="PF13358"/>
    </source>
</evidence>
<evidence type="ECO:0000256" key="2">
    <source>
        <dbReference type="ARBA" id="ARBA00022857"/>
    </source>
</evidence>
<dbReference type="AlphaFoldDB" id="B8MV18"/>
<dbReference type="PANTHER" id="PTHR42748">
    <property type="entry name" value="NITROGEN METABOLITE REPRESSION PROTEIN NMRA FAMILY MEMBER"/>
    <property type="match status" value="1"/>
</dbReference>
<keyword evidence="6" id="KW-1185">Reference proteome</keyword>
<evidence type="ECO:0000259" key="3">
    <source>
        <dbReference type="Pfam" id="PF05368"/>
    </source>
</evidence>
<dbReference type="RefSeq" id="XP_002488664.1">
    <property type="nucleotide sequence ID" value="XM_002488619.1"/>
</dbReference>
<feature type="domain" description="NmrA-like" evidence="3">
    <location>
        <begin position="107"/>
        <end position="383"/>
    </location>
</feature>
<organism evidence="5 6">
    <name type="scientific">Talaromyces stipitatus (strain ATCC 10500 / CBS 375.48 / QM 6759 / NRRL 1006)</name>
    <name type="common">Penicillium stipitatum</name>
    <dbReference type="NCBI Taxonomy" id="441959"/>
    <lineage>
        <taxon>Eukaryota</taxon>
        <taxon>Fungi</taxon>
        <taxon>Dikarya</taxon>
        <taxon>Ascomycota</taxon>
        <taxon>Pezizomycotina</taxon>
        <taxon>Eurotiomycetes</taxon>
        <taxon>Eurotiomycetidae</taxon>
        <taxon>Eurotiales</taxon>
        <taxon>Trichocomaceae</taxon>
        <taxon>Talaromyces</taxon>
        <taxon>Talaromyces sect. Talaromyces</taxon>
    </lineage>
</organism>
<name>B8MV18_TALSN</name>
<accession>B8MV18</accession>
<dbReference type="OMA" id="VYPIMAM"/>
<feature type="domain" description="Tc1-like transposase DDE" evidence="4">
    <location>
        <begin position="8"/>
        <end position="57"/>
    </location>
</feature>
<dbReference type="OrthoDB" id="9997102at2759"/>
<dbReference type="Proteomes" id="UP000001745">
    <property type="component" value="Unassembled WGS sequence"/>
</dbReference>
<reference evidence="6" key="1">
    <citation type="journal article" date="2015" name="Genome Announc.">
        <title>Genome sequence of the AIDS-associated pathogen Penicillium marneffei (ATCC18224) and its near taxonomic relative Talaromyces stipitatus (ATCC10500).</title>
        <authorList>
            <person name="Nierman W.C."/>
            <person name="Fedorova-Abrams N.D."/>
            <person name="Andrianopoulos A."/>
        </authorList>
    </citation>
    <scope>NUCLEOTIDE SEQUENCE [LARGE SCALE GENOMIC DNA]</scope>
    <source>
        <strain evidence="6">ATCC 10500 / CBS 375.48 / QM 6759 / NRRL 1006</strain>
    </source>
</reference>
<dbReference type="GeneID" id="8101459"/>
<dbReference type="PANTHER" id="PTHR42748:SF7">
    <property type="entry name" value="NMRA LIKE REDOX SENSOR 1-RELATED"/>
    <property type="match status" value="1"/>
</dbReference>
<comment type="similarity">
    <text evidence="1">Belongs to the NmrA-type oxidoreductase family.</text>
</comment>
<dbReference type="eggNOG" id="ENOG502S0JD">
    <property type="taxonomic scope" value="Eukaryota"/>
</dbReference>
<evidence type="ECO:0000313" key="6">
    <source>
        <dbReference type="Proteomes" id="UP000001745"/>
    </source>
</evidence>
<dbReference type="InterPro" id="IPR038717">
    <property type="entry name" value="Tc1-like_DDE_dom"/>
</dbReference>
<dbReference type="InParanoid" id="B8MV18"/>